<gene>
    <name evidence="2" type="ORF">MELE44368_21110</name>
</gene>
<feature type="compositionally biased region" description="Low complexity" evidence="1">
    <location>
        <begin position="1"/>
        <end position="21"/>
    </location>
</feature>
<dbReference type="EMBL" id="ATDN01000018">
    <property type="protein sequence ID" value="RWA19563.1"/>
    <property type="molecule type" value="Genomic_DNA"/>
</dbReference>
<sequence length="226" mass="24637">MGSAAEDAQDAAEPQQRPPAALGSRAGRVAAIKKAMEEIRRQDARDAEADAADMARQEQYLQRVESGETLAGTPPAGIDQVRLWRARIAREQRRLAPLINVRGTAEANARRDIRKNLRKAQAGLQRAQQDQATGAVDHRGSAARTRDRDRARRGPKAGPVVNLTDPQARLMVEGSGGGSVQGYNSQIASSDDHFVIGVHLSQDANDLHRWTPATATQRNTMRTNRV</sequence>
<evidence type="ECO:0000313" key="2">
    <source>
        <dbReference type="EMBL" id="RWA19563.1"/>
    </source>
</evidence>
<protein>
    <submittedName>
        <fullName evidence="2">Uncharacterized protein</fullName>
    </submittedName>
</protein>
<dbReference type="AlphaFoldDB" id="A0A439DT67"/>
<organism evidence="2 3">
    <name type="scientific">Mycolicibacterium elephantis DSM 44368</name>
    <dbReference type="NCBI Taxonomy" id="1335622"/>
    <lineage>
        <taxon>Bacteria</taxon>
        <taxon>Bacillati</taxon>
        <taxon>Actinomycetota</taxon>
        <taxon>Actinomycetes</taxon>
        <taxon>Mycobacteriales</taxon>
        <taxon>Mycobacteriaceae</taxon>
        <taxon>Mycolicibacterium</taxon>
    </lineage>
</organism>
<evidence type="ECO:0000256" key="1">
    <source>
        <dbReference type="SAM" id="MobiDB-lite"/>
    </source>
</evidence>
<feature type="compositionally biased region" description="Basic and acidic residues" evidence="1">
    <location>
        <begin position="136"/>
        <end position="152"/>
    </location>
</feature>
<keyword evidence="3" id="KW-1185">Reference proteome</keyword>
<feature type="region of interest" description="Disordered" evidence="1">
    <location>
        <begin position="1"/>
        <end position="27"/>
    </location>
</feature>
<proteinExistence type="predicted"/>
<reference evidence="2 3" key="1">
    <citation type="submission" date="2013-06" db="EMBL/GenBank/DDBJ databases">
        <title>The draft sequence of the Mycobacterium elephantis genome.</title>
        <authorList>
            <person name="Pettersson F.B."/>
            <person name="Das S."/>
            <person name="Dasgupta S."/>
            <person name="Bhattacharya A."/>
            <person name="Kirsebom L.A."/>
        </authorList>
    </citation>
    <scope>NUCLEOTIDE SEQUENCE [LARGE SCALE GENOMIC DNA]</scope>
    <source>
        <strain evidence="2 3">DSM 44368</strain>
    </source>
</reference>
<accession>A0A439DT67</accession>
<comment type="caution">
    <text evidence="2">The sequence shown here is derived from an EMBL/GenBank/DDBJ whole genome shotgun (WGS) entry which is preliminary data.</text>
</comment>
<evidence type="ECO:0000313" key="3">
    <source>
        <dbReference type="Proteomes" id="UP000287177"/>
    </source>
</evidence>
<name>A0A439DT67_9MYCO</name>
<feature type="region of interest" description="Disordered" evidence="1">
    <location>
        <begin position="123"/>
        <end position="160"/>
    </location>
</feature>
<dbReference type="Proteomes" id="UP000287177">
    <property type="component" value="Unassembled WGS sequence"/>
</dbReference>